<dbReference type="RefSeq" id="WP_200310860.1">
    <property type="nucleotide sequence ID" value="NZ_JAENIM010000034.1"/>
</dbReference>
<comment type="caution">
    <text evidence="3">The sequence shown here is derived from an EMBL/GenBank/DDBJ whole genome shotgun (WGS) entry which is preliminary data.</text>
</comment>
<dbReference type="Pfam" id="PF07589">
    <property type="entry name" value="PEP-CTERM"/>
    <property type="match status" value="1"/>
</dbReference>
<organism evidence="3 4">
    <name type="scientific">Persicirhabdus sediminis</name>
    <dbReference type="NCBI Taxonomy" id="454144"/>
    <lineage>
        <taxon>Bacteria</taxon>
        <taxon>Pseudomonadati</taxon>
        <taxon>Verrucomicrobiota</taxon>
        <taxon>Verrucomicrobiia</taxon>
        <taxon>Verrucomicrobiales</taxon>
        <taxon>Verrucomicrobiaceae</taxon>
        <taxon>Persicirhabdus</taxon>
    </lineage>
</organism>
<keyword evidence="4" id="KW-1185">Reference proteome</keyword>
<accession>A0A8J7MCX6</accession>
<dbReference type="NCBIfam" id="TIGR02595">
    <property type="entry name" value="PEP_CTERM"/>
    <property type="match status" value="1"/>
</dbReference>
<feature type="signal peptide" evidence="1">
    <location>
        <begin position="1"/>
        <end position="23"/>
    </location>
</feature>
<name>A0A8J7MCX6_9BACT</name>
<sequence>MIRPKTTLSLMLAYAASMGLSQAALIIGGTDPDNPDGPPSGGSSWYFSWHQWWDEESGSYVDWEDGRDMAVITQGETGINMRGDIEVGALYRIAHNGNQSGKFKILGENNSDIPTNLTINNYIQGGFDDGTKREIDMGRNLHVHGDFEVRNTSYLNFNDGATIHATITMADSSTGIRVKEGADLSQATLRMNGHALDFINTDASIKHLSGNGRFFTSFEGGTTQTLKLQNLTIGANADGSGGLGSWVQTGNGALNVEFGGGTVAMTVEMNTGLSDTFQIKGQLTLGGHLVINTLGTGVFQAGDSYTLFTADGGITGEFDSITLPDLDDGLEWVWENTGNSWTITVQDKIPEPAAIMLLGLGGVATIMRRRRVR</sequence>
<reference evidence="3" key="1">
    <citation type="submission" date="2021-01" db="EMBL/GenBank/DDBJ databases">
        <title>Modified the classification status of verrucomicrobia.</title>
        <authorList>
            <person name="Feng X."/>
        </authorList>
    </citation>
    <scope>NUCLEOTIDE SEQUENCE</scope>
    <source>
        <strain evidence="3">_KCTC 22039</strain>
    </source>
</reference>
<feature type="domain" description="Ice-binding protein C-terminal" evidence="2">
    <location>
        <begin position="349"/>
        <end position="371"/>
    </location>
</feature>
<evidence type="ECO:0000256" key="1">
    <source>
        <dbReference type="SAM" id="SignalP"/>
    </source>
</evidence>
<dbReference type="EMBL" id="JAENIM010000034">
    <property type="protein sequence ID" value="MBK1790836.1"/>
    <property type="molecule type" value="Genomic_DNA"/>
</dbReference>
<feature type="chain" id="PRO_5035259932" evidence="1">
    <location>
        <begin position="24"/>
        <end position="373"/>
    </location>
</feature>
<keyword evidence="1" id="KW-0732">Signal</keyword>
<dbReference type="AlphaFoldDB" id="A0A8J7MCX6"/>
<proteinExistence type="predicted"/>
<gene>
    <name evidence="3" type="ORF">JIN82_06670</name>
</gene>
<evidence type="ECO:0000259" key="2">
    <source>
        <dbReference type="Pfam" id="PF07589"/>
    </source>
</evidence>
<evidence type="ECO:0000313" key="3">
    <source>
        <dbReference type="EMBL" id="MBK1790836.1"/>
    </source>
</evidence>
<dbReference type="Proteomes" id="UP000624703">
    <property type="component" value="Unassembled WGS sequence"/>
</dbReference>
<protein>
    <submittedName>
        <fullName evidence="3">PEP-CTERM sorting domain-containing protein</fullName>
    </submittedName>
</protein>
<evidence type="ECO:0000313" key="4">
    <source>
        <dbReference type="Proteomes" id="UP000624703"/>
    </source>
</evidence>
<dbReference type="InterPro" id="IPR013424">
    <property type="entry name" value="Ice-binding_C"/>
</dbReference>